<accession>A0ABP0J2U0</accession>
<evidence type="ECO:0000256" key="1">
    <source>
        <dbReference type="SAM" id="MobiDB-lite"/>
    </source>
</evidence>
<evidence type="ECO:0008006" key="4">
    <source>
        <dbReference type="Google" id="ProtNLM"/>
    </source>
</evidence>
<proteinExistence type="predicted"/>
<comment type="caution">
    <text evidence="2">The sequence shown here is derived from an EMBL/GenBank/DDBJ whole genome shotgun (WGS) entry which is preliminary data.</text>
</comment>
<name>A0ABP0J2U0_9DINO</name>
<keyword evidence="3" id="KW-1185">Reference proteome</keyword>
<sequence length="295" mass="31718">MDSFKSDVHREASRLMNQDSDGNDETPPAKPKPAELVSQRPPEKCATAVSETEAALLRAPTRTLGDESPEPESVDAAAGVPCAGNSQSEPLPSAEKAVTVDSPEPAPLSTEVSQENAKRVAMEPQDTFQATESEHEEQAELPVSKKPAMSITMSKNLPRKRPACHSDSEAPSDAQKRPSALRKPAADPSVSPAAKSGPEDPAQDSGLTAPMKKPAASKAKRLQFDTNDWVWEDVEPGPDGLPRRVGTNGDWKVREFIRGTGTTLEGQPWRLFDHGSKTYKSYSAAINAGFRPDVD</sequence>
<organism evidence="2 3">
    <name type="scientific">Durusdinium trenchii</name>
    <dbReference type="NCBI Taxonomy" id="1381693"/>
    <lineage>
        <taxon>Eukaryota</taxon>
        <taxon>Sar</taxon>
        <taxon>Alveolata</taxon>
        <taxon>Dinophyceae</taxon>
        <taxon>Suessiales</taxon>
        <taxon>Symbiodiniaceae</taxon>
        <taxon>Durusdinium</taxon>
    </lineage>
</organism>
<dbReference type="EMBL" id="CAXAMN010004335">
    <property type="protein sequence ID" value="CAK9008659.1"/>
    <property type="molecule type" value="Genomic_DNA"/>
</dbReference>
<dbReference type="Proteomes" id="UP001642484">
    <property type="component" value="Unassembled WGS sequence"/>
</dbReference>
<gene>
    <name evidence="2" type="ORF">CCMP2556_LOCUS9328</name>
</gene>
<evidence type="ECO:0000313" key="3">
    <source>
        <dbReference type="Proteomes" id="UP001642484"/>
    </source>
</evidence>
<feature type="compositionally biased region" description="Basic and acidic residues" evidence="1">
    <location>
        <begin position="1"/>
        <end position="13"/>
    </location>
</feature>
<feature type="region of interest" description="Disordered" evidence="1">
    <location>
        <begin position="1"/>
        <end position="224"/>
    </location>
</feature>
<reference evidence="2 3" key="1">
    <citation type="submission" date="2024-02" db="EMBL/GenBank/DDBJ databases">
        <authorList>
            <person name="Chen Y."/>
            <person name="Shah S."/>
            <person name="Dougan E. K."/>
            <person name="Thang M."/>
            <person name="Chan C."/>
        </authorList>
    </citation>
    <scope>NUCLEOTIDE SEQUENCE [LARGE SCALE GENOMIC DNA]</scope>
</reference>
<protein>
    <recommendedName>
        <fullName evidence="4">MBD domain-containing protein</fullName>
    </recommendedName>
</protein>
<evidence type="ECO:0000313" key="2">
    <source>
        <dbReference type="EMBL" id="CAK9008659.1"/>
    </source>
</evidence>